<accession>A0A8J6B6A6</accession>
<dbReference type="Gene3D" id="2.110.10.10">
    <property type="entry name" value="Hemopexin-like domain"/>
    <property type="match status" value="2"/>
</dbReference>
<feature type="repeat" description="Hemopexin" evidence="1">
    <location>
        <begin position="145"/>
        <end position="192"/>
    </location>
</feature>
<evidence type="ECO:0000256" key="1">
    <source>
        <dbReference type="PROSITE-ProRule" id="PRU01011"/>
    </source>
</evidence>
<gene>
    <name evidence="2" type="ORF">GDO78_020757</name>
</gene>
<sequence length="285" mass="32459">MFSAGQTGDTVYTYSHDEKPAVKQRQWAGLGTCTAAARWKERYYCFNGNNFTRFDPVTGQVLSPQPLDIRDYFVRCPGRGHAHGVRQNATLMSIMDRCSNRSFEAFSSDDNSRTYAFRGGVYFRLDSRKDGWHPWRLNHNWRNLDGVVDAAFTYKNRMYFIQGSQIIVYLTDQIYIPVAGYPKTIQEEWELPTVTAVDAAFTCPHSSNLYLIRGNKLTLVDLNTRKCSGEDQTIIHVMLDAAMCNSHGLYLFYGSSFFHYKNVEELLSSKVAPSPGSIASHFLDC</sequence>
<dbReference type="SUPFAM" id="SSF50923">
    <property type="entry name" value="Hemopexin-like domain"/>
    <property type="match status" value="2"/>
</dbReference>
<dbReference type="InterPro" id="IPR036375">
    <property type="entry name" value="Hemopexin-like_dom_sf"/>
</dbReference>
<organism evidence="2 3">
    <name type="scientific">Eleutherodactylus coqui</name>
    <name type="common">Puerto Rican coqui</name>
    <dbReference type="NCBI Taxonomy" id="57060"/>
    <lineage>
        <taxon>Eukaryota</taxon>
        <taxon>Metazoa</taxon>
        <taxon>Chordata</taxon>
        <taxon>Craniata</taxon>
        <taxon>Vertebrata</taxon>
        <taxon>Euteleostomi</taxon>
        <taxon>Amphibia</taxon>
        <taxon>Batrachia</taxon>
        <taxon>Anura</taxon>
        <taxon>Neobatrachia</taxon>
        <taxon>Hyloidea</taxon>
        <taxon>Eleutherodactylidae</taxon>
        <taxon>Eleutherodactylinae</taxon>
        <taxon>Eleutherodactylus</taxon>
        <taxon>Eleutherodactylus</taxon>
    </lineage>
</organism>
<dbReference type="OrthoDB" id="8953614at2759"/>
<name>A0A8J6B6A6_ELECQ</name>
<dbReference type="Proteomes" id="UP000770717">
    <property type="component" value="Unassembled WGS sequence"/>
</dbReference>
<reference evidence="2" key="1">
    <citation type="thesis" date="2020" institute="ProQuest LLC" country="789 East Eisenhower Parkway, Ann Arbor, MI, USA">
        <title>Comparative Genomics and Chromosome Evolution.</title>
        <authorList>
            <person name="Mudd A.B."/>
        </authorList>
    </citation>
    <scope>NUCLEOTIDE SEQUENCE</scope>
    <source>
        <strain evidence="2">HN-11 Male</strain>
        <tissue evidence="2">Kidney and liver</tissue>
    </source>
</reference>
<dbReference type="EMBL" id="WNTK01005426">
    <property type="protein sequence ID" value="KAG9463949.1"/>
    <property type="molecule type" value="Genomic_DNA"/>
</dbReference>
<protein>
    <recommendedName>
        <fullName evidence="4">Hemopexin</fullName>
    </recommendedName>
</protein>
<comment type="caution">
    <text evidence="2">The sequence shown here is derived from an EMBL/GenBank/DDBJ whole genome shotgun (WGS) entry which is preliminary data.</text>
</comment>
<proteinExistence type="predicted"/>
<dbReference type="PROSITE" id="PS51642">
    <property type="entry name" value="HEMOPEXIN_2"/>
    <property type="match status" value="4"/>
</dbReference>
<evidence type="ECO:0000313" key="2">
    <source>
        <dbReference type="EMBL" id="KAG9463949.1"/>
    </source>
</evidence>
<keyword evidence="3" id="KW-1185">Reference proteome</keyword>
<dbReference type="AlphaFoldDB" id="A0A8J6B6A6"/>
<feature type="repeat" description="Hemopexin" evidence="1">
    <location>
        <begin position="236"/>
        <end position="285"/>
    </location>
</feature>
<evidence type="ECO:0000313" key="3">
    <source>
        <dbReference type="Proteomes" id="UP000770717"/>
    </source>
</evidence>
<feature type="repeat" description="Hemopexin" evidence="1">
    <location>
        <begin position="30"/>
        <end position="76"/>
    </location>
</feature>
<dbReference type="SMART" id="SM00120">
    <property type="entry name" value="HX"/>
    <property type="match status" value="4"/>
</dbReference>
<dbReference type="InterPro" id="IPR018487">
    <property type="entry name" value="Hemopexin-like_repeat"/>
</dbReference>
<feature type="repeat" description="Hemopexin" evidence="1">
    <location>
        <begin position="99"/>
        <end position="144"/>
    </location>
</feature>
<evidence type="ECO:0008006" key="4">
    <source>
        <dbReference type="Google" id="ProtNLM"/>
    </source>
</evidence>